<dbReference type="Proteomes" id="UP000197781">
    <property type="component" value="Chromosome"/>
</dbReference>
<evidence type="ECO:0000313" key="4">
    <source>
        <dbReference type="Proteomes" id="UP000197781"/>
    </source>
</evidence>
<dbReference type="InterPro" id="IPR001932">
    <property type="entry name" value="PPM-type_phosphatase-like_dom"/>
</dbReference>
<evidence type="ECO:0000256" key="1">
    <source>
        <dbReference type="ARBA" id="ARBA00022801"/>
    </source>
</evidence>
<keyword evidence="1" id="KW-0378">Hydrolase</keyword>
<dbReference type="InterPro" id="IPR052016">
    <property type="entry name" value="Bact_Sigma-Reg"/>
</dbReference>
<evidence type="ECO:0000313" key="3">
    <source>
        <dbReference type="EMBL" id="ASJ57030.1"/>
    </source>
</evidence>
<name>A0A220MR91_9BACL</name>
<dbReference type="Pfam" id="PF07228">
    <property type="entry name" value="SpoIIE"/>
    <property type="match status" value="1"/>
</dbReference>
<dbReference type="SUPFAM" id="SSF81606">
    <property type="entry name" value="PP2C-like"/>
    <property type="match status" value="1"/>
</dbReference>
<organism evidence="3 4">
    <name type="scientific">Brevibacillus formosus</name>
    <dbReference type="NCBI Taxonomy" id="54913"/>
    <lineage>
        <taxon>Bacteria</taxon>
        <taxon>Bacillati</taxon>
        <taxon>Bacillota</taxon>
        <taxon>Bacilli</taxon>
        <taxon>Bacillales</taxon>
        <taxon>Paenibacillaceae</taxon>
        <taxon>Brevibacillus</taxon>
    </lineage>
</organism>
<proteinExistence type="predicted"/>
<protein>
    <submittedName>
        <fullName evidence="3">Phosphoserine phosphatase</fullName>
    </submittedName>
</protein>
<dbReference type="SUPFAM" id="SSF101215">
    <property type="entry name" value="KaiA/RbsU domain"/>
    <property type="match status" value="1"/>
</dbReference>
<accession>A0A220MR91</accession>
<evidence type="ECO:0000259" key="2">
    <source>
        <dbReference type="SMART" id="SM00331"/>
    </source>
</evidence>
<feature type="domain" description="PPM-type phosphatase" evidence="2">
    <location>
        <begin position="117"/>
        <end position="332"/>
    </location>
</feature>
<dbReference type="Pfam" id="PF08673">
    <property type="entry name" value="RsbU_N"/>
    <property type="match status" value="1"/>
</dbReference>
<sequence>MVTRSFQEEYVKILRDYLSAQGEDQLYGAQQLGKWMLSRDISPEEITDLHAQALEQLGEVPEFVRSSFSILTEVMIEYGNEHRSVNSWRNRHQQMESEIAVAKAMQQSLLPSEVPVYPELEIGVVSIAAKQISGDYYDFIEQTEGRFGVAIADITGKGMPAAMCMSMVKYAIDSLGQLELGPDEMLHHLNRIVGRNIDPSMFVTMLFGSYDSKEHCFRYAMAGHEPGFLYRSAEGKFYDLEGRGNALGLCPNSEYEVQEIRLERNDVLILLTDGVTECKNNRYYLQREELVHHLQKEVGNSAQKMANGLYNRLLLLSQFDLLDDYTMIVLRRT</sequence>
<dbReference type="AlphaFoldDB" id="A0A220MR91"/>
<dbReference type="Gene3D" id="1.10.1240.30">
    <property type="entry name" value="KaiA/RbsU domain"/>
    <property type="match status" value="1"/>
</dbReference>
<dbReference type="KEGG" id="bfm:BP422_28025"/>
<dbReference type="RefSeq" id="WP_088910500.1">
    <property type="nucleotide sequence ID" value="NZ_CP018145.1"/>
</dbReference>
<dbReference type="InterPro" id="IPR014787">
    <property type="entry name" value="PSer_Pase_RsbU_N"/>
</dbReference>
<dbReference type="Gene3D" id="3.60.40.10">
    <property type="entry name" value="PPM-type phosphatase domain"/>
    <property type="match status" value="1"/>
</dbReference>
<dbReference type="InterPro" id="IPR036457">
    <property type="entry name" value="PPM-type-like_dom_sf"/>
</dbReference>
<dbReference type="FunFam" id="3.60.40.10:FF:000045">
    <property type="entry name" value="Stage II sporulation protein E"/>
    <property type="match status" value="1"/>
</dbReference>
<dbReference type="PANTHER" id="PTHR43156:SF15">
    <property type="entry name" value="PHOSPHOSERINE PHOSPHATASE RSBU"/>
    <property type="match status" value="1"/>
</dbReference>
<dbReference type="EMBL" id="CP018145">
    <property type="protein sequence ID" value="ASJ57030.1"/>
    <property type="molecule type" value="Genomic_DNA"/>
</dbReference>
<dbReference type="SMART" id="SM00331">
    <property type="entry name" value="PP2C_SIG"/>
    <property type="match status" value="1"/>
</dbReference>
<gene>
    <name evidence="3" type="ORF">BP422_28025</name>
</gene>
<dbReference type="PANTHER" id="PTHR43156">
    <property type="entry name" value="STAGE II SPORULATION PROTEIN E-RELATED"/>
    <property type="match status" value="1"/>
</dbReference>
<reference evidence="3 4" key="1">
    <citation type="submission" date="2016-11" db="EMBL/GenBank/DDBJ databases">
        <authorList>
            <person name="Jaros S."/>
            <person name="Januszkiewicz K."/>
            <person name="Wedrychowicz H."/>
        </authorList>
    </citation>
    <scope>NUCLEOTIDE SEQUENCE [LARGE SCALE GENOMIC DNA]</scope>
    <source>
        <strain evidence="3 4">NF2</strain>
    </source>
</reference>
<dbReference type="GO" id="GO:0016791">
    <property type="term" value="F:phosphatase activity"/>
    <property type="evidence" value="ECO:0007669"/>
    <property type="project" value="TreeGrafter"/>
</dbReference>
<dbReference type="InterPro" id="IPR017944">
    <property type="entry name" value="KaiA/RbsU_helical_domain_sf"/>
</dbReference>